<feature type="transmembrane region" description="Helical" evidence="7">
    <location>
        <begin position="286"/>
        <end position="312"/>
    </location>
</feature>
<dbReference type="InterPro" id="IPR000515">
    <property type="entry name" value="MetI-like"/>
</dbReference>
<evidence type="ECO:0000313" key="9">
    <source>
        <dbReference type="EMBL" id="MFB9528454.1"/>
    </source>
</evidence>
<keyword evidence="2 7" id="KW-0813">Transport</keyword>
<dbReference type="Pfam" id="PF00528">
    <property type="entry name" value="BPD_transp_1"/>
    <property type="match status" value="1"/>
</dbReference>
<evidence type="ECO:0000256" key="1">
    <source>
        <dbReference type="ARBA" id="ARBA00004651"/>
    </source>
</evidence>
<evidence type="ECO:0000259" key="8">
    <source>
        <dbReference type="PROSITE" id="PS50928"/>
    </source>
</evidence>
<keyword evidence="5 7" id="KW-1133">Transmembrane helix</keyword>
<evidence type="ECO:0000256" key="7">
    <source>
        <dbReference type="RuleBase" id="RU363032"/>
    </source>
</evidence>
<accession>A0ABV5PYY9</accession>
<evidence type="ECO:0000256" key="2">
    <source>
        <dbReference type="ARBA" id="ARBA00022448"/>
    </source>
</evidence>
<feature type="transmembrane region" description="Helical" evidence="7">
    <location>
        <begin position="175"/>
        <end position="193"/>
    </location>
</feature>
<dbReference type="PANTHER" id="PTHR30193">
    <property type="entry name" value="ABC TRANSPORTER PERMEASE PROTEIN"/>
    <property type="match status" value="1"/>
</dbReference>
<keyword evidence="6 7" id="KW-0472">Membrane</keyword>
<keyword evidence="3" id="KW-1003">Cell membrane</keyword>
<dbReference type="InterPro" id="IPR035906">
    <property type="entry name" value="MetI-like_sf"/>
</dbReference>
<name>A0ABV5PYY9_9ACTN</name>
<reference evidence="9 10" key="1">
    <citation type="submission" date="2024-09" db="EMBL/GenBank/DDBJ databases">
        <authorList>
            <person name="Sun Q."/>
            <person name="Mori K."/>
        </authorList>
    </citation>
    <scope>NUCLEOTIDE SEQUENCE [LARGE SCALE GENOMIC DNA]</scope>
    <source>
        <strain evidence="9 10">JCM 3323</strain>
    </source>
</reference>
<evidence type="ECO:0000256" key="3">
    <source>
        <dbReference type="ARBA" id="ARBA00022475"/>
    </source>
</evidence>
<dbReference type="Proteomes" id="UP001589646">
    <property type="component" value="Unassembled WGS sequence"/>
</dbReference>
<dbReference type="Gene3D" id="1.10.3720.10">
    <property type="entry name" value="MetI-like"/>
    <property type="match status" value="1"/>
</dbReference>
<dbReference type="CDD" id="cd06261">
    <property type="entry name" value="TM_PBP2"/>
    <property type="match status" value="1"/>
</dbReference>
<evidence type="ECO:0000256" key="6">
    <source>
        <dbReference type="ARBA" id="ARBA00023136"/>
    </source>
</evidence>
<dbReference type="RefSeq" id="WP_346129783.1">
    <property type="nucleotide sequence ID" value="NZ_BAAAXC010000015.1"/>
</dbReference>
<keyword evidence="10" id="KW-1185">Reference proteome</keyword>
<comment type="subcellular location">
    <subcellularLocation>
        <location evidence="1 7">Cell membrane</location>
        <topology evidence="1 7">Multi-pass membrane protein</topology>
    </subcellularLocation>
</comment>
<sequence>MTATLERAPATVRKAGARTPRNREALWFYLLASPWIVGFLVLTLGPMLVSAYLSLTDWDLFSSPEWLGLDNYVKLFTADPVFWKVLGNTAFYAFLSVPLCMVASLGVAYLLNKPLRGMRIFRTAVYLPTLVPLVATSILFVWMFAPDTGLINSFLALFGVDGPAWLLDAAWVKPALILVSVWHIGTSVMLLLAGMQGVPRHLYEAAALDGAGQWHQFRHVTLPMLTPVIFFNLVMGIIGAFQVFAQIYIMTGNGRTKGGPDNASMMIVPYLFDHAFRYNHMGYASAIAWVLFVILLALTLVVIRSSSLWVFYENEVRRK</sequence>
<proteinExistence type="inferred from homology"/>
<comment type="caution">
    <text evidence="9">The sequence shown here is derived from an EMBL/GenBank/DDBJ whole genome shotgun (WGS) entry which is preliminary data.</text>
</comment>
<evidence type="ECO:0000256" key="4">
    <source>
        <dbReference type="ARBA" id="ARBA00022692"/>
    </source>
</evidence>
<keyword evidence="4 7" id="KW-0812">Transmembrane</keyword>
<dbReference type="InterPro" id="IPR051393">
    <property type="entry name" value="ABC_transporter_permease"/>
</dbReference>
<feature type="domain" description="ABC transmembrane type-1" evidence="8">
    <location>
        <begin position="86"/>
        <end position="302"/>
    </location>
</feature>
<organism evidence="9 10">
    <name type="scientific">Nonomuraea roseola</name>
    <dbReference type="NCBI Taxonomy" id="46179"/>
    <lineage>
        <taxon>Bacteria</taxon>
        <taxon>Bacillati</taxon>
        <taxon>Actinomycetota</taxon>
        <taxon>Actinomycetes</taxon>
        <taxon>Streptosporangiales</taxon>
        <taxon>Streptosporangiaceae</taxon>
        <taxon>Nonomuraea</taxon>
    </lineage>
</organism>
<dbReference type="EMBL" id="JBHMCE010000005">
    <property type="protein sequence ID" value="MFB9528454.1"/>
    <property type="molecule type" value="Genomic_DNA"/>
</dbReference>
<feature type="transmembrane region" description="Helical" evidence="7">
    <location>
        <begin position="228"/>
        <end position="249"/>
    </location>
</feature>
<dbReference type="PROSITE" id="PS50928">
    <property type="entry name" value="ABC_TM1"/>
    <property type="match status" value="1"/>
</dbReference>
<dbReference type="PANTHER" id="PTHR30193:SF1">
    <property type="entry name" value="ABC TRANSPORTER PERMEASE PROTEIN YESP-RELATED"/>
    <property type="match status" value="1"/>
</dbReference>
<feature type="transmembrane region" description="Helical" evidence="7">
    <location>
        <begin position="26"/>
        <end position="53"/>
    </location>
</feature>
<dbReference type="SUPFAM" id="SSF161098">
    <property type="entry name" value="MetI-like"/>
    <property type="match status" value="1"/>
</dbReference>
<protein>
    <submittedName>
        <fullName evidence="9">Carbohydrate ABC transporter permease</fullName>
    </submittedName>
</protein>
<feature type="transmembrane region" description="Helical" evidence="7">
    <location>
        <begin position="123"/>
        <end position="145"/>
    </location>
</feature>
<evidence type="ECO:0000313" key="10">
    <source>
        <dbReference type="Proteomes" id="UP001589646"/>
    </source>
</evidence>
<evidence type="ECO:0000256" key="5">
    <source>
        <dbReference type="ARBA" id="ARBA00022989"/>
    </source>
</evidence>
<comment type="similarity">
    <text evidence="7">Belongs to the binding-protein-dependent transport system permease family.</text>
</comment>
<feature type="transmembrane region" description="Helical" evidence="7">
    <location>
        <begin position="90"/>
        <end position="111"/>
    </location>
</feature>
<gene>
    <name evidence="9" type="ORF">ACFFRN_17715</name>
</gene>